<evidence type="ECO:0000256" key="4">
    <source>
        <dbReference type="ARBA" id="ARBA00023004"/>
    </source>
</evidence>
<evidence type="ECO:0000256" key="5">
    <source>
        <dbReference type="ARBA" id="ARBA00023014"/>
    </source>
</evidence>
<comment type="caution">
    <text evidence="10">The sequence shown here is derived from an EMBL/GenBank/DDBJ whole genome shotgun (WGS) entry which is preliminary data.</text>
</comment>
<sequence length="188" mass="22004">MKKISISNKIYHYYDISETERIEDFPYSLRVLLESLLRQKNDENINQAHIQSVKDYLKGEVGQETVFLPSRVVLQDFTGVPAIVDLAAMRDAMVELGKNPELINPEIPVDLVIDHSVQVDFQGNEEAFLLNSKKEFERNRERYEFLKWAEQSFDNFRVVPPATGIIHQVNIEYLSEVITEKKWRFISR</sequence>
<evidence type="ECO:0000256" key="2">
    <source>
        <dbReference type="ARBA" id="ARBA00012926"/>
    </source>
</evidence>
<dbReference type="Gene3D" id="3.30.499.10">
    <property type="entry name" value="Aconitase, domain 3"/>
    <property type="match status" value="1"/>
</dbReference>
<dbReference type="GO" id="GO:0046872">
    <property type="term" value="F:metal ion binding"/>
    <property type="evidence" value="ECO:0007669"/>
    <property type="project" value="UniProtKB-KW"/>
</dbReference>
<dbReference type="Pfam" id="PF00330">
    <property type="entry name" value="Aconitase"/>
    <property type="match status" value="1"/>
</dbReference>
<evidence type="ECO:0000256" key="6">
    <source>
        <dbReference type="ARBA" id="ARBA00023501"/>
    </source>
</evidence>
<keyword evidence="4" id="KW-0408">Iron</keyword>
<evidence type="ECO:0000313" key="11">
    <source>
        <dbReference type="Proteomes" id="UP000054230"/>
    </source>
</evidence>
<dbReference type="PATRIC" id="fig|1360.106.peg.980"/>
<evidence type="ECO:0000313" key="10">
    <source>
        <dbReference type="EMBL" id="KSU14729.1"/>
    </source>
</evidence>
<proteinExistence type="predicted"/>
<comment type="pathway">
    <text evidence="1">Carbohydrate metabolism; tricarboxylic acid cycle; isocitrate from oxaloacetate: step 2/2.</text>
</comment>
<evidence type="ECO:0000259" key="9">
    <source>
        <dbReference type="Pfam" id="PF00330"/>
    </source>
</evidence>
<evidence type="ECO:0000256" key="7">
    <source>
        <dbReference type="ARBA" id="ARBA00031081"/>
    </source>
</evidence>
<dbReference type="GO" id="GO:0003994">
    <property type="term" value="F:aconitate hydratase activity"/>
    <property type="evidence" value="ECO:0007669"/>
    <property type="project" value="UniProtKB-EC"/>
</dbReference>
<gene>
    <name evidence="10" type="ORF">LMG8520_0154</name>
</gene>
<evidence type="ECO:0000256" key="8">
    <source>
        <dbReference type="ARBA" id="ARBA00031977"/>
    </source>
</evidence>
<dbReference type="Proteomes" id="UP000054230">
    <property type="component" value="Unassembled WGS sequence"/>
</dbReference>
<dbReference type="GO" id="GO:0051536">
    <property type="term" value="F:iron-sulfur cluster binding"/>
    <property type="evidence" value="ECO:0007669"/>
    <property type="project" value="UniProtKB-KW"/>
</dbReference>
<feature type="domain" description="Aconitase/3-isopropylmalate dehydratase large subunit alpha/beta/alpha" evidence="9">
    <location>
        <begin position="60"/>
        <end position="173"/>
    </location>
</feature>
<dbReference type="InterPro" id="IPR036008">
    <property type="entry name" value="Aconitase_4Fe-4S_dom"/>
</dbReference>
<comment type="catalytic activity">
    <reaction evidence="6">
        <text>citrate = D-threo-isocitrate</text>
        <dbReference type="Rhea" id="RHEA:10336"/>
        <dbReference type="ChEBI" id="CHEBI:15562"/>
        <dbReference type="ChEBI" id="CHEBI:16947"/>
        <dbReference type="EC" id="4.2.1.3"/>
    </reaction>
</comment>
<dbReference type="SUPFAM" id="SSF53732">
    <property type="entry name" value="Aconitase iron-sulfur domain"/>
    <property type="match status" value="1"/>
</dbReference>
<protein>
    <recommendedName>
        <fullName evidence="2">aconitate hydratase</fullName>
        <ecNumber evidence="2">4.2.1.3</ecNumber>
    </recommendedName>
    <alternativeName>
        <fullName evidence="8">Iron-responsive protein-like</fullName>
    </alternativeName>
    <alternativeName>
        <fullName evidence="7">RNA-binding protein</fullName>
    </alternativeName>
</protein>
<dbReference type="EMBL" id="LKLP01000004">
    <property type="protein sequence ID" value="KSU14729.1"/>
    <property type="molecule type" value="Genomic_DNA"/>
</dbReference>
<evidence type="ECO:0000256" key="1">
    <source>
        <dbReference type="ARBA" id="ARBA00004717"/>
    </source>
</evidence>
<keyword evidence="5" id="KW-0411">Iron-sulfur</keyword>
<dbReference type="EC" id="4.2.1.3" evidence="2"/>
<reference evidence="11" key="1">
    <citation type="submission" date="2015-10" db="EMBL/GenBank/DDBJ databases">
        <title>Draft Genome Sequences of 11 Lactococcus lactis subspecies cremoris strains.</title>
        <authorList>
            <person name="Wels M."/>
            <person name="Backus L."/>
            <person name="Boekhorst J."/>
            <person name="Dijkstra A."/>
            <person name="Beerthuizen M."/>
            <person name="Kelly W."/>
            <person name="Siezen R."/>
            <person name="Bachmann H."/>
            <person name="Van Hijum S."/>
        </authorList>
    </citation>
    <scope>NUCLEOTIDE SEQUENCE [LARGE SCALE GENOMIC DNA]</scope>
    <source>
        <strain evidence="11">LMG8520</strain>
    </source>
</reference>
<dbReference type="InterPro" id="IPR006249">
    <property type="entry name" value="Aconitase/IRP2"/>
</dbReference>
<accession>A0A0V8DN13</accession>
<dbReference type="InterPro" id="IPR001030">
    <property type="entry name" value="Acoase/IPM_deHydtase_lsu_aba"/>
</dbReference>
<dbReference type="InterPro" id="IPR015931">
    <property type="entry name" value="Acnase/IPM_dHydase_lsu_aba_1/3"/>
</dbReference>
<name>A0A0V8DN13_LACLL</name>
<dbReference type="PANTHER" id="PTHR11670">
    <property type="entry name" value="ACONITASE/IRON-RESPONSIVE ELEMENT FAMILY MEMBER"/>
    <property type="match status" value="1"/>
</dbReference>
<keyword evidence="3" id="KW-0479">Metal-binding</keyword>
<evidence type="ECO:0000256" key="3">
    <source>
        <dbReference type="ARBA" id="ARBA00022723"/>
    </source>
</evidence>
<dbReference type="AlphaFoldDB" id="A0A0V8DN13"/>
<organism evidence="10 11">
    <name type="scientific">Lactococcus lactis subsp. lactis</name>
    <name type="common">Streptococcus lactis</name>
    <dbReference type="NCBI Taxonomy" id="1360"/>
    <lineage>
        <taxon>Bacteria</taxon>
        <taxon>Bacillati</taxon>
        <taxon>Bacillota</taxon>
        <taxon>Bacilli</taxon>
        <taxon>Lactobacillales</taxon>
        <taxon>Streptococcaceae</taxon>
        <taxon>Lactococcus</taxon>
    </lineage>
</organism>